<evidence type="ECO:0000313" key="3">
    <source>
        <dbReference type="Proteomes" id="UP000198853"/>
    </source>
</evidence>
<dbReference type="InterPro" id="IPR016181">
    <property type="entry name" value="Acyl_CoA_acyltransferase"/>
</dbReference>
<protein>
    <submittedName>
        <fullName evidence="2">N-acetylglutamate synthase, GNAT family</fullName>
    </submittedName>
</protein>
<sequence>MNMNFTMRKATDEDRSRVAALRLRVMATDYERHGLERERVQARFYQKFDPRFTSIIEVEGYFAGCVAVKPIEAGYEIEHFYIESEYQGKGLGSDVLRSIIAEMNDSGEPLSLAIFKGSKAKPFYEKYGFKVVEEESFIERLRLTFGED</sequence>
<dbReference type="CDD" id="cd04301">
    <property type="entry name" value="NAT_SF"/>
    <property type="match status" value="1"/>
</dbReference>
<reference evidence="2 3" key="1">
    <citation type="submission" date="2016-10" db="EMBL/GenBank/DDBJ databases">
        <authorList>
            <person name="de Groot N.N."/>
        </authorList>
    </citation>
    <scope>NUCLEOTIDE SEQUENCE [LARGE SCALE GENOMIC DNA]</scope>
    <source>
        <strain evidence="2 3">DSM 21771</strain>
    </source>
</reference>
<dbReference type="AlphaFoldDB" id="A0A1G8QRE9"/>
<dbReference type="GO" id="GO:0016747">
    <property type="term" value="F:acyltransferase activity, transferring groups other than amino-acyl groups"/>
    <property type="evidence" value="ECO:0007669"/>
    <property type="project" value="InterPro"/>
</dbReference>
<dbReference type="Proteomes" id="UP000198853">
    <property type="component" value="Unassembled WGS sequence"/>
</dbReference>
<keyword evidence="3" id="KW-1185">Reference proteome</keyword>
<organism evidence="2 3">
    <name type="scientific">Natribacillus halophilus</name>
    <dbReference type="NCBI Taxonomy" id="549003"/>
    <lineage>
        <taxon>Bacteria</taxon>
        <taxon>Bacillati</taxon>
        <taxon>Bacillota</taxon>
        <taxon>Bacilli</taxon>
        <taxon>Bacillales</taxon>
        <taxon>Bacillaceae</taxon>
        <taxon>Natribacillus</taxon>
    </lineage>
</organism>
<dbReference type="InterPro" id="IPR000182">
    <property type="entry name" value="GNAT_dom"/>
</dbReference>
<dbReference type="EMBL" id="FNEN01000013">
    <property type="protein sequence ID" value="SDJ07221.1"/>
    <property type="molecule type" value="Genomic_DNA"/>
</dbReference>
<evidence type="ECO:0000259" key="1">
    <source>
        <dbReference type="PROSITE" id="PS51186"/>
    </source>
</evidence>
<gene>
    <name evidence="2" type="ORF">SAMN04488123_11358</name>
</gene>
<dbReference type="Pfam" id="PF13673">
    <property type="entry name" value="Acetyltransf_10"/>
    <property type="match status" value="1"/>
</dbReference>
<evidence type="ECO:0000313" key="2">
    <source>
        <dbReference type="EMBL" id="SDJ07221.1"/>
    </source>
</evidence>
<dbReference type="Gene3D" id="3.40.630.30">
    <property type="match status" value="1"/>
</dbReference>
<proteinExistence type="predicted"/>
<feature type="domain" description="N-acetyltransferase" evidence="1">
    <location>
        <begin position="5"/>
        <end position="146"/>
    </location>
</feature>
<dbReference type="OrthoDB" id="794462at2"/>
<dbReference type="SUPFAM" id="SSF55729">
    <property type="entry name" value="Acyl-CoA N-acyltransferases (Nat)"/>
    <property type="match status" value="1"/>
</dbReference>
<name>A0A1G8QRE9_9BACI</name>
<dbReference type="RefSeq" id="WP_090399250.1">
    <property type="nucleotide sequence ID" value="NZ_FNEN01000013.1"/>
</dbReference>
<dbReference type="PROSITE" id="PS51186">
    <property type="entry name" value="GNAT"/>
    <property type="match status" value="1"/>
</dbReference>
<accession>A0A1G8QRE9</accession>